<dbReference type="Proteomes" id="UP000501466">
    <property type="component" value="Chromosome"/>
</dbReference>
<evidence type="ECO:0000313" key="2">
    <source>
        <dbReference type="EMBL" id="BBP42996.1"/>
    </source>
</evidence>
<dbReference type="PANTHER" id="PTHR33525:SF3">
    <property type="entry name" value="RIBONUCLEASE Y"/>
    <property type="match status" value="1"/>
</dbReference>
<dbReference type="SUPFAM" id="SSF109604">
    <property type="entry name" value="HD-domain/PDEase-like"/>
    <property type="match status" value="1"/>
</dbReference>
<gene>
    <name evidence="2" type="ORF">THMIRHAT_07420</name>
</gene>
<dbReference type="KEGG" id="tzo:THMIRHAT_07420"/>
<dbReference type="InterPro" id="IPR013976">
    <property type="entry name" value="HDOD"/>
</dbReference>
<evidence type="ECO:0000313" key="3">
    <source>
        <dbReference type="Proteomes" id="UP000501466"/>
    </source>
</evidence>
<dbReference type="EMBL" id="AP021888">
    <property type="protein sequence ID" value="BBP42996.1"/>
    <property type="molecule type" value="Genomic_DNA"/>
</dbReference>
<keyword evidence="2" id="KW-0418">Kinase</keyword>
<dbReference type="Gene3D" id="1.10.3210.10">
    <property type="entry name" value="Hypothetical protein af1432"/>
    <property type="match status" value="1"/>
</dbReference>
<dbReference type="AlphaFoldDB" id="A0A6F8PLN3"/>
<accession>A0A6F8PLN3</accession>
<organism evidence="2 3">
    <name type="scientific">Thiosulfativibrio zosterae</name>
    <dbReference type="NCBI Taxonomy" id="2675053"/>
    <lineage>
        <taxon>Bacteria</taxon>
        <taxon>Pseudomonadati</taxon>
        <taxon>Pseudomonadota</taxon>
        <taxon>Gammaproteobacteria</taxon>
        <taxon>Thiotrichales</taxon>
        <taxon>Piscirickettsiaceae</taxon>
        <taxon>Thiosulfativibrio</taxon>
    </lineage>
</organism>
<dbReference type="PROSITE" id="PS51833">
    <property type="entry name" value="HDOD"/>
    <property type="match status" value="1"/>
</dbReference>
<keyword evidence="3" id="KW-1185">Reference proteome</keyword>
<keyword evidence="2" id="KW-0808">Transferase</keyword>
<name>A0A6F8PLN3_9GAMM</name>
<dbReference type="InterPro" id="IPR052340">
    <property type="entry name" value="RNase_Y/CdgJ"/>
</dbReference>
<evidence type="ECO:0000259" key="1">
    <source>
        <dbReference type="PROSITE" id="PS51833"/>
    </source>
</evidence>
<proteinExistence type="predicted"/>
<feature type="domain" description="HDOD" evidence="1">
    <location>
        <begin position="24"/>
        <end position="217"/>
    </location>
</feature>
<reference evidence="3" key="1">
    <citation type="submission" date="2019-11" db="EMBL/GenBank/DDBJ databases">
        <title>Isolation and characterization of two novel species in the genus Thiomicrorhabdus.</title>
        <authorList>
            <person name="Mochizuki J."/>
            <person name="Kojima H."/>
            <person name="Fukui M."/>
        </authorList>
    </citation>
    <scope>NUCLEOTIDE SEQUENCE [LARGE SCALE GENOMIC DNA]</scope>
    <source>
        <strain evidence="3">AkT22</strain>
    </source>
</reference>
<dbReference type="Pfam" id="PF08668">
    <property type="entry name" value="HDOD"/>
    <property type="match status" value="1"/>
</dbReference>
<dbReference type="PANTHER" id="PTHR33525">
    <property type="match status" value="1"/>
</dbReference>
<protein>
    <submittedName>
        <fullName evidence="2">Histidine kinase</fullName>
    </submittedName>
</protein>
<dbReference type="GO" id="GO:0016301">
    <property type="term" value="F:kinase activity"/>
    <property type="evidence" value="ECO:0007669"/>
    <property type="project" value="UniProtKB-KW"/>
</dbReference>
<sequence length="291" mass="32203">MSNDAPYKITSAQMIDALGDLKRLPSFSNILSEFDRLVLKPEGAHIEEVVELVMMDPRLSAGILQVVNSARYSPGFMISDVSQAVARLGVTDIRVMIVALNFRDLLGDAQGINKNAFLQHGLVSAFIARKLAPKFHVDPYDAFMMGLLHEVGLYMMALYHPEGFKELSDMSMYKLTRLLGAEKAVFGVLHPAVGAQLIRKWHFSKLIVMGVLGHHSPVKVDREYQNAAYMTQLAEAGAFYLGYYNGLVTTEKSVLTDSMQAILKRTGLNEDEFVDLLASALREAQETGFVG</sequence>
<dbReference type="RefSeq" id="WP_173290841.1">
    <property type="nucleotide sequence ID" value="NZ_AP021888.1"/>
</dbReference>